<dbReference type="OrthoDB" id="6718656at2759"/>
<reference evidence="3 4" key="1">
    <citation type="submission" date="2016-11" db="EMBL/GenBank/DDBJ databases">
        <title>The macronuclear genome of Stentor coeruleus: a giant cell with tiny introns.</title>
        <authorList>
            <person name="Slabodnick M."/>
            <person name="Ruby J.G."/>
            <person name="Reiff S.B."/>
            <person name="Swart E.C."/>
            <person name="Gosai S."/>
            <person name="Prabakaran S."/>
            <person name="Witkowska E."/>
            <person name="Larue G.E."/>
            <person name="Fisher S."/>
            <person name="Freeman R.M."/>
            <person name="Gunawardena J."/>
            <person name="Chu W."/>
            <person name="Stover N.A."/>
            <person name="Gregory B.D."/>
            <person name="Nowacki M."/>
            <person name="Derisi J."/>
            <person name="Roy S.W."/>
            <person name="Marshall W.F."/>
            <person name="Sood P."/>
        </authorList>
    </citation>
    <scope>NUCLEOTIDE SEQUENCE [LARGE SCALE GENOMIC DNA]</scope>
    <source>
        <strain evidence="3">WM001</strain>
    </source>
</reference>
<sequence>MSAKDKSYLEELRRNFRNITITDTEVIISYTFSEENIPLNQRAIFISIDFSFINSIRLIITQQVKILLELPRMQILEKLQQTNSHLDYGFLKYDLKNNYIYFSNYLNIEKYSPQQILPSFINMIKLSIKTYEDLILKSNFYSSNTLDEWLGKRKRKQSIDTFSNENRKSESDISNEDDNGSSESSDIEDEIEDPIMDFTSFSNDSTAIKMFKSIPKVWEMCDYENLDENVLVYMYNPLESMTHRLKSYKITIEYIQDAIKFLMILKSADIEFLHLPINYFMASINQKNEICNFKFALNFNKPLNKDKRFAKKKSLRELDKYKIYLKEALTKAIAKSLDECYTSCYYAESKLTIENFEIKKFNEMKLLGEGGFGKVYLNNYNNRQVAVKRPNIDKESEEQTNTRILRELNILKLFTNKYIIKAYGVVEIEKQLCLVIEYCNGNSLKQNLEILSPSEKLGIMKKVALALTVMHDKKIIHCDIKPSNILLHKDKYQIPKIIDFGLAVINDEVIKNVGFTKEYADPDQLASRIIDPATDVWSYGMTYFHVLEGNSPFHRLQKDSGEKLDIYKMLSKDDIRPIFSENTKKYHADELRIIECCWKKKREKRIQLREVLNLIQNIEKKKKNNK</sequence>
<dbReference type="GO" id="GO:0005524">
    <property type="term" value="F:ATP binding"/>
    <property type="evidence" value="ECO:0007669"/>
    <property type="project" value="InterPro"/>
</dbReference>
<dbReference type="PROSITE" id="PS50011">
    <property type="entry name" value="PROTEIN_KINASE_DOM"/>
    <property type="match status" value="1"/>
</dbReference>
<feature type="compositionally biased region" description="Acidic residues" evidence="1">
    <location>
        <begin position="173"/>
        <end position="187"/>
    </location>
</feature>
<evidence type="ECO:0000313" key="4">
    <source>
        <dbReference type="Proteomes" id="UP000187209"/>
    </source>
</evidence>
<evidence type="ECO:0000259" key="2">
    <source>
        <dbReference type="PROSITE" id="PS50011"/>
    </source>
</evidence>
<dbReference type="InterPro" id="IPR000719">
    <property type="entry name" value="Prot_kinase_dom"/>
</dbReference>
<dbReference type="SUPFAM" id="SSF56112">
    <property type="entry name" value="Protein kinase-like (PK-like)"/>
    <property type="match status" value="1"/>
</dbReference>
<dbReference type="InterPro" id="IPR008271">
    <property type="entry name" value="Ser/Thr_kinase_AS"/>
</dbReference>
<protein>
    <recommendedName>
        <fullName evidence="2">Protein kinase domain-containing protein</fullName>
    </recommendedName>
</protein>
<accession>A0A1R2B2A6</accession>
<name>A0A1R2B2A6_9CILI</name>
<dbReference type="AlphaFoldDB" id="A0A1R2B2A6"/>
<evidence type="ECO:0000313" key="3">
    <source>
        <dbReference type="EMBL" id="OMJ70877.1"/>
    </source>
</evidence>
<dbReference type="InterPro" id="IPR051681">
    <property type="entry name" value="Ser/Thr_Kinases-Pseudokinases"/>
</dbReference>
<dbReference type="Gene3D" id="1.10.510.10">
    <property type="entry name" value="Transferase(Phosphotransferase) domain 1"/>
    <property type="match status" value="1"/>
</dbReference>
<comment type="caution">
    <text evidence="3">The sequence shown here is derived from an EMBL/GenBank/DDBJ whole genome shotgun (WGS) entry which is preliminary data.</text>
</comment>
<dbReference type="Pfam" id="PF00069">
    <property type="entry name" value="Pkinase"/>
    <property type="match status" value="1"/>
</dbReference>
<proteinExistence type="predicted"/>
<dbReference type="Proteomes" id="UP000187209">
    <property type="component" value="Unassembled WGS sequence"/>
</dbReference>
<dbReference type="CDD" id="cd14014">
    <property type="entry name" value="STKc_PknB_like"/>
    <property type="match status" value="1"/>
</dbReference>
<dbReference type="EMBL" id="MPUH01001046">
    <property type="protein sequence ID" value="OMJ70877.1"/>
    <property type="molecule type" value="Genomic_DNA"/>
</dbReference>
<feature type="domain" description="Protein kinase" evidence="2">
    <location>
        <begin position="361"/>
        <end position="618"/>
    </location>
</feature>
<keyword evidence="4" id="KW-1185">Reference proteome</keyword>
<dbReference type="GO" id="GO:0004674">
    <property type="term" value="F:protein serine/threonine kinase activity"/>
    <property type="evidence" value="ECO:0007669"/>
    <property type="project" value="TreeGrafter"/>
</dbReference>
<dbReference type="SMART" id="SM00220">
    <property type="entry name" value="S_TKc"/>
    <property type="match status" value="1"/>
</dbReference>
<dbReference type="PROSITE" id="PS00108">
    <property type="entry name" value="PROTEIN_KINASE_ST"/>
    <property type="match status" value="1"/>
</dbReference>
<gene>
    <name evidence="3" type="ORF">SteCoe_31064</name>
</gene>
<dbReference type="InterPro" id="IPR011009">
    <property type="entry name" value="Kinase-like_dom_sf"/>
</dbReference>
<evidence type="ECO:0000256" key="1">
    <source>
        <dbReference type="SAM" id="MobiDB-lite"/>
    </source>
</evidence>
<feature type="region of interest" description="Disordered" evidence="1">
    <location>
        <begin position="161"/>
        <end position="187"/>
    </location>
</feature>
<dbReference type="PANTHER" id="PTHR44329">
    <property type="entry name" value="SERINE/THREONINE-PROTEIN KINASE TNNI3K-RELATED"/>
    <property type="match status" value="1"/>
</dbReference>
<organism evidence="3 4">
    <name type="scientific">Stentor coeruleus</name>
    <dbReference type="NCBI Taxonomy" id="5963"/>
    <lineage>
        <taxon>Eukaryota</taxon>
        <taxon>Sar</taxon>
        <taxon>Alveolata</taxon>
        <taxon>Ciliophora</taxon>
        <taxon>Postciliodesmatophora</taxon>
        <taxon>Heterotrichea</taxon>
        <taxon>Heterotrichida</taxon>
        <taxon>Stentoridae</taxon>
        <taxon>Stentor</taxon>
    </lineage>
</organism>